<evidence type="ECO:0000313" key="2">
    <source>
        <dbReference type="Proteomes" id="UP000324222"/>
    </source>
</evidence>
<comment type="caution">
    <text evidence="1">The sequence shown here is derived from an EMBL/GenBank/DDBJ whole genome shotgun (WGS) entry which is preliminary data.</text>
</comment>
<keyword evidence="2" id="KW-1185">Reference proteome</keyword>
<dbReference type="EMBL" id="VSRR010004791">
    <property type="protein sequence ID" value="MPC40723.1"/>
    <property type="molecule type" value="Genomic_DNA"/>
</dbReference>
<dbReference type="AlphaFoldDB" id="A0A5B7F6P6"/>
<gene>
    <name evidence="1" type="ORF">E2C01_034288</name>
</gene>
<evidence type="ECO:0000313" key="1">
    <source>
        <dbReference type="EMBL" id="MPC40723.1"/>
    </source>
</evidence>
<organism evidence="1 2">
    <name type="scientific">Portunus trituberculatus</name>
    <name type="common">Swimming crab</name>
    <name type="synonym">Neptunus trituberculatus</name>
    <dbReference type="NCBI Taxonomy" id="210409"/>
    <lineage>
        <taxon>Eukaryota</taxon>
        <taxon>Metazoa</taxon>
        <taxon>Ecdysozoa</taxon>
        <taxon>Arthropoda</taxon>
        <taxon>Crustacea</taxon>
        <taxon>Multicrustacea</taxon>
        <taxon>Malacostraca</taxon>
        <taxon>Eumalacostraca</taxon>
        <taxon>Eucarida</taxon>
        <taxon>Decapoda</taxon>
        <taxon>Pleocyemata</taxon>
        <taxon>Brachyura</taxon>
        <taxon>Eubrachyura</taxon>
        <taxon>Portunoidea</taxon>
        <taxon>Portunidae</taxon>
        <taxon>Portuninae</taxon>
        <taxon>Portunus</taxon>
    </lineage>
</organism>
<reference evidence="1 2" key="1">
    <citation type="submission" date="2019-05" db="EMBL/GenBank/DDBJ databases">
        <title>Another draft genome of Portunus trituberculatus and its Hox gene families provides insights of decapod evolution.</title>
        <authorList>
            <person name="Jeong J.-H."/>
            <person name="Song I."/>
            <person name="Kim S."/>
            <person name="Choi T."/>
            <person name="Kim D."/>
            <person name="Ryu S."/>
            <person name="Kim W."/>
        </authorList>
    </citation>
    <scope>NUCLEOTIDE SEQUENCE [LARGE SCALE GENOMIC DNA]</scope>
    <source>
        <tissue evidence="1">Muscle</tissue>
    </source>
</reference>
<dbReference type="Proteomes" id="UP000324222">
    <property type="component" value="Unassembled WGS sequence"/>
</dbReference>
<proteinExistence type="predicted"/>
<sequence>MSGRQINKRVCRFAESALTTTTTTTSTTSYTATSTSLATRSFSHAAQLYLATPGSPLPRLGVAVGAC</sequence>
<name>A0A5B7F6P6_PORTR</name>
<accession>A0A5B7F6P6</accession>
<protein>
    <submittedName>
        <fullName evidence="1">Uncharacterized protein</fullName>
    </submittedName>
</protein>